<sequence>MMPQLLINFTVCLVVMCQLFLICCPHVKNSSILTKKVCVRSTFNTISVYQYQYYTRSTQGKKEKPTSQHCSPRADLSQLHS</sequence>
<evidence type="ECO:0000313" key="3">
    <source>
        <dbReference type="EMBL" id="JAP76296.1"/>
    </source>
</evidence>
<name>A0A131YE03_RHIAP</name>
<feature type="region of interest" description="Disordered" evidence="1">
    <location>
        <begin position="57"/>
        <end position="81"/>
    </location>
</feature>
<evidence type="ECO:0000256" key="2">
    <source>
        <dbReference type="SAM" id="Phobius"/>
    </source>
</evidence>
<keyword evidence="2" id="KW-1133">Transmembrane helix</keyword>
<keyword evidence="2" id="KW-0472">Membrane</keyword>
<feature type="transmembrane region" description="Helical" evidence="2">
    <location>
        <begin position="6"/>
        <end position="27"/>
    </location>
</feature>
<reference evidence="3" key="1">
    <citation type="journal article" date="2016" name="Ticks Tick Borne Dis.">
        <title>De novo assembly and annotation of the salivary gland transcriptome of Rhipicephalus appendiculatus male and female ticks during blood feeding.</title>
        <authorList>
            <person name="de Castro M.H."/>
            <person name="de Klerk D."/>
            <person name="Pienaar R."/>
            <person name="Latif A.A."/>
            <person name="Rees D.J."/>
            <person name="Mans B.J."/>
        </authorList>
    </citation>
    <scope>NUCLEOTIDE SEQUENCE</scope>
    <source>
        <tissue evidence="3">Salivary glands</tissue>
    </source>
</reference>
<dbReference type="AlphaFoldDB" id="A0A131YE03"/>
<organism evidence="3">
    <name type="scientific">Rhipicephalus appendiculatus</name>
    <name type="common">Brown ear tick</name>
    <dbReference type="NCBI Taxonomy" id="34631"/>
    <lineage>
        <taxon>Eukaryota</taxon>
        <taxon>Metazoa</taxon>
        <taxon>Ecdysozoa</taxon>
        <taxon>Arthropoda</taxon>
        <taxon>Chelicerata</taxon>
        <taxon>Arachnida</taxon>
        <taxon>Acari</taxon>
        <taxon>Parasitiformes</taxon>
        <taxon>Ixodida</taxon>
        <taxon>Ixodoidea</taxon>
        <taxon>Ixodidae</taxon>
        <taxon>Rhipicephalinae</taxon>
        <taxon>Rhipicephalus</taxon>
        <taxon>Rhipicephalus</taxon>
    </lineage>
</organism>
<evidence type="ECO:0000256" key="1">
    <source>
        <dbReference type="SAM" id="MobiDB-lite"/>
    </source>
</evidence>
<proteinExistence type="predicted"/>
<keyword evidence="2" id="KW-0812">Transmembrane</keyword>
<dbReference type="EMBL" id="GEDV01012261">
    <property type="protein sequence ID" value="JAP76296.1"/>
    <property type="molecule type" value="Transcribed_RNA"/>
</dbReference>
<accession>A0A131YE03</accession>
<protein>
    <submittedName>
        <fullName evidence="3">Uncharacterized protein</fullName>
    </submittedName>
</protein>